<dbReference type="RefSeq" id="WP_055655296.1">
    <property type="nucleotide sequence ID" value="NZ_CXST01000001.1"/>
</dbReference>
<comment type="similarity">
    <text evidence="1 3">Belongs to the short-chain dehydrogenases/reductases (SDR) family.</text>
</comment>
<dbReference type="Pfam" id="PF00106">
    <property type="entry name" value="adh_short"/>
    <property type="match status" value="1"/>
</dbReference>
<dbReference type="PANTHER" id="PTHR43976:SF16">
    <property type="entry name" value="SHORT-CHAIN DEHYDROGENASE_REDUCTASE FAMILY PROTEIN"/>
    <property type="match status" value="1"/>
</dbReference>
<keyword evidence="5" id="KW-1185">Reference proteome</keyword>
<dbReference type="Proteomes" id="UP000048926">
    <property type="component" value="Unassembled WGS sequence"/>
</dbReference>
<dbReference type="PANTHER" id="PTHR43976">
    <property type="entry name" value="SHORT CHAIN DEHYDROGENASE"/>
    <property type="match status" value="1"/>
</dbReference>
<dbReference type="CDD" id="cd05374">
    <property type="entry name" value="17beta-HSD-like_SDR_c"/>
    <property type="match status" value="1"/>
</dbReference>
<evidence type="ECO:0000256" key="1">
    <source>
        <dbReference type="ARBA" id="ARBA00006484"/>
    </source>
</evidence>
<accession>A0A0M6XZC9</accession>
<dbReference type="InterPro" id="IPR002347">
    <property type="entry name" value="SDR_fam"/>
</dbReference>
<keyword evidence="2 4" id="KW-0560">Oxidoreductase</keyword>
<dbReference type="InterPro" id="IPR036291">
    <property type="entry name" value="NAD(P)-bd_dom_sf"/>
</dbReference>
<dbReference type="PRINTS" id="PR00080">
    <property type="entry name" value="SDRFAMILY"/>
</dbReference>
<dbReference type="AlphaFoldDB" id="A0A0M6XZC9"/>
<protein>
    <submittedName>
        <fullName evidence="4">NADP-dependent 3-hydroxy acid dehydrogenase YdfG</fullName>
        <ecNumber evidence="4">1.1.1.-</ecNumber>
    </submittedName>
</protein>
<dbReference type="EMBL" id="CXST01000001">
    <property type="protein sequence ID" value="CTQ43196.1"/>
    <property type="molecule type" value="Genomic_DNA"/>
</dbReference>
<evidence type="ECO:0000256" key="2">
    <source>
        <dbReference type="ARBA" id="ARBA00023002"/>
    </source>
</evidence>
<evidence type="ECO:0000313" key="5">
    <source>
        <dbReference type="Proteomes" id="UP000048926"/>
    </source>
</evidence>
<gene>
    <name evidence="4" type="primary">ydfG_1</name>
    <name evidence="4" type="ORF">LAL4801_01632</name>
</gene>
<dbReference type="GO" id="GO:0016491">
    <property type="term" value="F:oxidoreductase activity"/>
    <property type="evidence" value="ECO:0007669"/>
    <property type="project" value="UniProtKB-KW"/>
</dbReference>
<dbReference type="OrthoDB" id="9793825at2"/>
<dbReference type="STRING" id="187304.B0E33_22045"/>
<name>A0A0M6XZC9_9HYPH</name>
<dbReference type="InterPro" id="IPR051911">
    <property type="entry name" value="SDR_oxidoreductase"/>
</dbReference>
<proteinExistence type="inferred from homology"/>
<evidence type="ECO:0000313" key="4">
    <source>
        <dbReference type="EMBL" id="CTQ43196.1"/>
    </source>
</evidence>
<reference evidence="5" key="1">
    <citation type="submission" date="2015-07" db="EMBL/GenBank/DDBJ databases">
        <authorList>
            <person name="Rodrigo-Torres Lidia"/>
            <person name="Arahal R.David."/>
        </authorList>
    </citation>
    <scope>NUCLEOTIDE SEQUENCE [LARGE SCALE GENOMIC DNA]</scope>
    <source>
        <strain evidence="5">CECT 4801</strain>
    </source>
</reference>
<evidence type="ECO:0000256" key="3">
    <source>
        <dbReference type="RuleBase" id="RU000363"/>
    </source>
</evidence>
<dbReference type="InterPro" id="IPR020904">
    <property type="entry name" value="Sc_DH/Rdtase_CS"/>
</dbReference>
<dbReference type="PRINTS" id="PR00081">
    <property type="entry name" value="GDHRDH"/>
</dbReference>
<organism evidence="4 5">
    <name type="scientific">Roseibium aggregatum</name>
    <dbReference type="NCBI Taxonomy" id="187304"/>
    <lineage>
        <taxon>Bacteria</taxon>
        <taxon>Pseudomonadati</taxon>
        <taxon>Pseudomonadota</taxon>
        <taxon>Alphaproteobacteria</taxon>
        <taxon>Hyphomicrobiales</taxon>
        <taxon>Stappiaceae</taxon>
        <taxon>Roseibium</taxon>
    </lineage>
</organism>
<dbReference type="SUPFAM" id="SSF51735">
    <property type="entry name" value="NAD(P)-binding Rossmann-fold domains"/>
    <property type="match status" value="1"/>
</dbReference>
<dbReference type="EC" id="1.1.1.-" evidence="4"/>
<dbReference type="Gene3D" id="3.40.50.720">
    <property type="entry name" value="NAD(P)-binding Rossmann-like Domain"/>
    <property type="match status" value="1"/>
</dbReference>
<dbReference type="PROSITE" id="PS00061">
    <property type="entry name" value="ADH_SHORT"/>
    <property type="match status" value="1"/>
</dbReference>
<sequence length="249" mass="26438">MKTIMITGCSSGFGLETARHFLNEGWRVVATMRKPDATLLPASEHLRILPLDVTDHTSIAEAVAAAGPVDVLVNNAGVGWLSPFEATSEDVVRRIFDTNTFGTFEMIRAVLPQMREKGEGVIVNVSSSVTLKSLPLLPVYTASKAAVNAYTDCLALELAPLGIRVQLVLPGRAPSTSFGTNARALMADAMEAPAAYKPFVEEVMGAFMADADKEPTRSEDVIKAIWQAVTDPSCPAHLPAGSDAEALAA</sequence>